<dbReference type="AlphaFoldDB" id="J3KWK4"/>
<accession>J3KWK4</accession>
<reference evidence="1" key="1">
    <citation type="journal article" date="2013" name="Nat. Commun.">
        <title>Whole-genome sequencing of Oryza brachyantha reveals mechanisms underlying Oryza genome evolution.</title>
        <authorList>
            <person name="Chen J."/>
            <person name="Huang Q."/>
            <person name="Gao D."/>
            <person name="Wang J."/>
            <person name="Lang Y."/>
            <person name="Liu T."/>
            <person name="Li B."/>
            <person name="Bai Z."/>
            <person name="Luis Goicoechea J."/>
            <person name="Liang C."/>
            <person name="Chen C."/>
            <person name="Zhang W."/>
            <person name="Sun S."/>
            <person name="Liao Y."/>
            <person name="Zhang X."/>
            <person name="Yang L."/>
            <person name="Song C."/>
            <person name="Wang M."/>
            <person name="Shi J."/>
            <person name="Liu G."/>
            <person name="Liu J."/>
            <person name="Zhou H."/>
            <person name="Zhou W."/>
            <person name="Yu Q."/>
            <person name="An N."/>
            <person name="Chen Y."/>
            <person name="Cai Q."/>
            <person name="Wang B."/>
            <person name="Liu B."/>
            <person name="Min J."/>
            <person name="Huang Y."/>
            <person name="Wu H."/>
            <person name="Li Z."/>
            <person name="Zhang Y."/>
            <person name="Yin Y."/>
            <person name="Song W."/>
            <person name="Jiang J."/>
            <person name="Jackson S.A."/>
            <person name="Wing R.A."/>
            <person name="Wang J."/>
            <person name="Chen M."/>
        </authorList>
    </citation>
    <scope>NUCLEOTIDE SEQUENCE [LARGE SCALE GENOMIC DNA]</scope>
    <source>
        <strain evidence="1">cv. IRGC 101232</strain>
    </source>
</reference>
<evidence type="ECO:0000313" key="2">
    <source>
        <dbReference type="Proteomes" id="UP000006038"/>
    </source>
</evidence>
<dbReference type="Proteomes" id="UP000006038">
    <property type="component" value="Chromosome 1"/>
</dbReference>
<dbReference type="EnsemblPlants" id="OB01G13600.1">
    <property type="protein sequence ID" value="OB01G13600.1"/>
    <property type="gene ID" value="OB01G13600"/>
</dbReference>
<evidence type="ECO:0000313" key="1">
    <source>
        <dbReference type="EnsemblPlants" id="OB01G13600.1"/>
    </source>
</evidence>
<proteinExistence type="predicted"/>
<sequence>MEAFGLIQDARGKFEQHIDLLRSLYQRTPVDVFIHNFTDIVPEEVLLVTVILKITQREISHTVVHHAKTHHVFICSDTYLDI</sequence>
<dbReference type="Gramene" id="OB01G13600.1">
    <property type="protein sequence ID" value="OB01G13600.1"/>
    <property type="gene ID" value="OB01G13600"/>
</dbReference>
<keyword evidence="2" id="KW-1185">Reference proteome</keyword>
<protein>
    <submittedName>
        <fullName evidence="1">Uncharacterized protein</fullName>
    </submittedName>
</protein>
<organism evidence="1">
    <name type="scientific">Oryza brachyantha</name>
    <name type="common">malo sina</name>
    <dbReference type="NCBI Taxonomy" id="4533"/>
    <lineage>
        <taxon>Eukaryota</taxon>
        <taxon>Viridiplantae</taxon>
        <taxon>Streptophyta</taxon>
        <taxon>Embryophyta</taxon>
        <taxon>Tracheophyta</taxon>
        <taxon>Spermatophyta</taxon>
        <taxon>Magnoliopsida</taxon>
        <taxon>Liliopsida</taxon>
        <taxon>Poales</taxon>
        <taxon>Poaceae</taxon>
        <taxon>BOP clade</taxon>
        <taxon>Oryzoideae</taxon>
        <taxon>Oryzeae</taxon>
        <taxon>Oryzinae</taxon>
        <taxon>Oryza</taxon>
    </lineage>
</organism>
<dbReference type="HOGENOM" id="CLU_2561968_0_0_1"/>
<reference evidence="1" key="2">
    <citation type="submission" date="2013-04" db="UniProtKB">
        <authorList>
            <consortium name="EnsemblPlants"/>
        </authorList>
    </citation>
    <scope>IDENTIFICATION</scope>
</reference>
<name>J3KWK4_ORYBR</name>